<keyword evidence="1" id="KW-1133">Transmembrane helix</keyword>
<dbReference type="GO" id="GO:0008233">
    <property type="term" value="F:peptidase activity"/>
    <property type="evidence" value="ECO:0007669"/>
    <property type="project" value="InterPro"/>
</dbReference>
<dbReference type="InterPro" id="IPR039561">
    <property type="entry name" value="Peptidase_M15C"/>
</dbReference>
<dbReference type="SUPFAM" id="SSF55166">
    <property type="entry name" value="Hedgehog/DD-peptidase"/>
    <property type="match status" value="1"/>
</dbReference>
<organism evidence="3 4">
    <name type="scientific">Berkelbacteria bacterium GW2011_GWA1_36_9</name>
    <dbReference type="NCBI Taxonomy" id="1618331"/>
    <lineage>
        <taxon>Bacteria</taxon>
        <taxon>Candidatus Berkelbacteria</taxon>
    </lineage>
</organism>
<dbReference type="EMBL" id="LBSM01000001">
    <property type="protein sequence ID" value="KKQ18884.1"/>
    <property type="molecule type" value="Genomic_DNA"/>
</dbReference>
<keyword evidence="1" id="KW-0472">Membrane</keyword>
<evidence type="ECO:0000313" key="4">
    <source>
        <dbReference type="Proteomes" id="UP000034508"/>
    </source>
</evidence>
<protein>
    <recommendedName>
        <fullName evidence="2">Peptidase M15C domain-containing protein</fullName>
    </recommendedName>
</protein>
<dbReference type="CDD" id="cd14845">
    <property type="entry name" value="L-Ala-D-Glu_peptidase_like"/>
    <property type="match status" value="1"/>
</dbReference>
<accession>A0A0G0I3N0</accession>
<dbReference type="Proteomes" id="UP000034508">
    <property type="component" value="Unassembled WGS sequence"/>
</dbReference>
<dbReference type="AlphaFoldDB" id="A0A0G0I3N0"/>
<evidence type="ECO:0000313" key="3">
    <source>
        <dbReference type="EMBL" id="KKQ18884.1"/>
    </source>
</evidence>
<feature type="transmembrane region" description="Helical" evidence="1">
    <location>
        <begin position="7"/>
        <end position="26"/>
    </location>
</feature>
<name>A0A0G0I3N0_9BACT</name>
<sequence length="336" mass="36344">MTQKTKVIILVIILFVGLGFGVYYYLKLTGIIKTGAEAVIGCQNSSQISNFFGKPGSNLVSYNLFGSDIMVHELLPPYLDEIQKEVNEAKTGYNFTNITSYNNRQKVGGSGKSLHSWGIAIDINPDTNPYQPGNYGPPESDIPIQIVNIFKKYGFAWGGDWPGERDSMHFEWYGAEISGSILDKLSNQKILIVATDVDGAGSPNTNGDYKWIVPFGSHTITTKTRGYKDSSFSASLACFSSNNIDITMEALPSNLAGSIAGKVQVSGNYPMLMPATISLDGRTIGVSSVTGNFNIPNVHEGKHKVEAKVLFFPGGATNVELVPGENIKNVNIVIGK</sequence>
<reference evidence="3 4" key="1">
    <citation type="journal article" date="2015" name="Nature">
        <title>rRNA introns, odd ribosomes, and small enigmatic genomes across a large radiation of phyla.</title>
        <authorList>
            <person name="Brown C.T."/>
            <person name="Hug L.A."/>
            <person name="Thomas B.C."/>
            <person name="Sharon I."/>
            <person name="Castelle C.J."/>
            <person name="Singh A."/>
            <person name="Wilkins M.J."/>
            <person name="Williams K.H."/>
            <person name="Banfield J.F."/>
        </authorList>
    </citation>
    <scope>NUCLEOTIDE SEQUENCE [LARGE SCALE GENOMIC DNA]</scope>
</reference>
<feature type="domain" description="Peptidase M15C" evidence="2">
    <location>
        <begin position="110"/>
        <end position="172"/>
    </location>
</feature>
<keyword evidence="1" id="KW-0812">Transmembrane</keyword>
<dbReference type="Gene3D" id="3.30.1380.10">
    <property type="match status" value="1"/>
</dbReference>
<dbReference type="InterPro" id="IPR009045">
    <property type="entry name" value="Zn_M74/Hedgehog-like"/>
</dbReference>
<evidence type="ECO:0000256" key="1">
    <source>
        <dbReference type="SAM" id="Phobius"/>
    </source>
</evidence>
<evidence type="ECO:0000259" key="2">
    <source>
        <dbReference type="Pfam" id="PF13539"/>
    </source>
</evidence>
<proteinExistence type="predicted"/>
<dbReference type="Pfam" id="PF13539">
    <property type="entry name" value="Peptidase_M15_4"/>
    <property type="match status" value="1"/>
</dbReference>
<comment type="caution">
    <text evidence="3">The sequence shown here is derived from an EMBL/GenBank/DDBJ whole genome shotgun (WGS) entry which is preliminary data.</text>
</comment>
<gene>
    <name evidence="3" type="ORF">US31_C0001G0071</name>
</gene>